<reference evidence="2" key="1">
    <citation type="submission" date="2021-05" db="EMBL/GenBank/DDBJ databases">
        <title>The genome of the haptophyte Pavlova lutheri (Diacronema luteri, Pavlovales) - a model for lipid biosynthesis in eukaryotic algae.</title>
        <authorList>
            <person name="Hulatt C.J."/>
            <person name="Posewitz M.C."/>
        </authorList>
    </citation>
    <scope>NUCLEOTIDE SEQUENCE</scope>
    <source>
        <strain evidence="2">NIVA-4/92</strain>
    </source>
</reference>
<sequence length="216" mass="22627">MAWLLAASTVFCGFSAGPRVSEARGWAPQPAVSMSVTSRRSAVQTAAFAFAGSTLLPARRARAIGPTSVELSVKEYTEVACPPELAAGRIGGSLGAAASKGVKQRCVRVTVTGVNPSGKQLTDSAVFGRVFNEAGNSIVANNQDGRTDAGQFAMIPNIATGESTFDFVFVATDNQAEMGKLRFESLKAIAYPGGDRYKVYDPCEQNPAMEGCGMDD</sequence>
<accession>A0A8J5XAI3</accession>
<keyword evidence="1" id="KW-0732">Signal</keyword>
<dbReference type="OrthoDB" id="196909at2759"/>
<evidence type="ECO:0000313" key="2">
    <source>
        <dbReference type="EMBL" id="KAG8459600.1"/>
    </source>
</evidence>
<organism evidence="2 3">
    <name type="scientific">Diacronema lutheri</name>
    <name type="common">Unicellular marine alga</name>
    <name type="synonym">Monochrysis lutheri</name>
    <dbReference type="NCBI Taxonomy" id="2081491"/>
    <lineage>
        <taxon>Eukaryota</taxon>
        <taxon>Haptista</taxon>
        <taxon>Haptophyta</taxon>
        <taxon>Pavlovophyceae</taxon>
        <taxon>Pavlovales</taxon>
        <taxon>Pavlovaceae</taxon>
        <taxon>Diacronema</taxon>
    </lineage>
</organism>
<feature type="chain" id="PRO_5035320808" evidence="1">
    <location>
        <begin position="24"/>
        <end position="216"/>
    </location>
</feature>
<comment type="caution">
    <text evidence="2">The sequence shown here is derived from an EMBL/GenBank/DDBJ whole genome shotgun (WGS) entry which is preliminary data.</text>
</comment>
<evidence type="ECO:0000313" key="3">
    <source>
        <dbReference type="Proteomes" id="UP000751190"/>
    </source>
</evidence>
<keyword evidence="3" id="KW-1185">Reference proteome</keyword>
<dbReference type="EMBL" id="JAGTXO010000039">
    <property type="protein sequence ID" value="KAG8459600.1"/>
    <property type="molecule type" value="Genomic_DNA"/>
</dbReference>
<dbReference type="Proteomes" id="UP000751190">
    <property type="component" value="Unassembled WGS sequence"/>
</dbReference>
<proteinExistence type="predicted"/>
<feature type="signal peptide" evidence="1">
    <location>
        <begin position="1"/>
        <end position="23"/>
    </location>
</feature>
<evidence type="ECO:0000256" key="1">
    <source>
        <dbReference type="SAM" id="SignalP"/>
    </source>
</evidence>
<dbReference type="OMA" id="PCEMNEF"/>
<dbReference type="AlphaFoldDB" id="A0A8J5XAI3"/>
<protein>
    <submittedName>
        <fullName evidence="2">Uncharacterized protein</fullName>
    </submittedName>
</protein>
<name>A0A8J5XAI3_DIALT</name>
<gene>
    <name evidence="2" type="ORF">KFE25_000956</name>
</gene>